<evidence type="ECO:0000259" key="5">
    <source>
        <dbReference type="Pfam" id="PF06276"/>
    </source>
</evidence>
<feature type="compositionally biased region" description="Polar residues" evidence="3">
    <location>
        <begin position="31"/>
        <end position="55"/>
    </location>
</feature>
<comment type="caution">
    <text evidence="6">The sequence shown here is derived from an EMBL/GenBank/DDBJ whole genome shotgun (WGS) entry which is preliminary data.</text>
</comment>
<evidence type="ECO:0000259" key="4">
    <source>
        <dbReference type="Pfam" id="PF04183"/>
    </source>
</evidence>
<dbReference type="Pfam" id="PF06276">
    <property type="entry name" value="FhuF"/>
    <property type="match status" value="1"/>
</dbReference>
<comment type="similarity">
    <text evidence="2">Belongs to the IucA/IucC family.</text>
</comment>
<protein>
    <submittedName>
        <fullName evidence="6">IucA/IucC family protein</fullName>
    </submittedName>
</protein>
<feature type="domain" description="Aerobactin siderophore biosynthesis IucA/IucC N-terminal" evidence="4">
    <location>
        <begin position="200"/>
        <end position="415"/>
    </location>
</feature>
<dbReference type="PANTHER" id="PTHR34384:SF5">
    <property type="entry name" value="L-2,3-DIAMINOPROPANOATE--CITRATE LIGASE"/>
    <property type="match status" value="1"/>
</dbReference>
<dbReference type="Gene3D" id="1.10.510.40">
    <property type="match status" value="1"/>
</dbReference>
<name>A0ABV5C1I8_9BACL</name>
<gene>
    <name evidence="6" type="ORF">ACE5LO_13355</name>
</gene>
<evidence type="ECO:0000313" key="6">
    <source>
        <dbReference type="EMBL" id="MFB5761379.1"/>
    </source>
</evidence>
<dbReference type="EMBL" id="JBHIRY010000011">
    <property type="protein sequence ID" value="MFB5761379.1"/>
    <property type="molecule type" value="Genomic_DNA"/>
</dbReference>
<dbReference type="InterPro" id="IPR022770">
    <property type="entry name" value="IucA/IucC-like_C"/>
</dbReference>
<accession>A0ABV5C1I8</accession>
<feature type="region of interest" description="Disordered" evidence="3">
    <location>
        <begin position="1"/>
        <end position="55"/>
    </location>
</feature>
<dbReference type="InterPro" id="IPR037455">
    <property type="entry name" value="LucA/IucC-like"/>
</dbReference>
<dbReference type="Pfam" id="PF04183">
    <property type="entry name" value="IucA_IucC"/>
    <property type="match status" value="1"/>
</dbReference>
<organism evidence="6 7">
    <name type="scientific">Paenibacillus medicaginis</name>
    <dbReference type="NCBI Taxonomy" id="1470560"/>
    <lineage>
        <taxon>Bacteria</taxon>
        <taxon>Bacillati</taxon>
        <taxon>Bacillota</taxon>
        <taxon>Bacilli</taxon>
        <taxon>Bacillales</taxon>
        <taxon>Paenibacillaceae</taxon>
        <taxon>Paenibacillus</taxon>
    </lineage>
</organism>
<feature type="domain" description="Aerobactin siderophore biosynthesis IucA/IucC-like C-terminal" evidence="5">
    <location>
        <begin position="463"/>
        <end position="622"/>
    </location>
</feature>
<keyword evidence="7" id="KW-1185">Reference proteome</keyword>
<dbReference type="Proteomes" id="UP001580430">
    <property type="component" value="Unassembled WGS sequence"/>
</dbReference>
<dbReference type="RefSeq" id="WP_375520518.1">
    <property type="nucleotide sequence ID" value="NZ_JBHIRY010000011.1"/>
</dbReference>
<feature type="compositionally biased region" description="Basic and acidic residues" evidence="3">
    <location>
        <begin position="14"/>
        <end position="30"/>
    </location>
</feature>
<evidence type="ECO:0000313" key="7">
    <source>
        <dbReference type="Proteomes" id="UP001580430"/>
    </source>
</evidence>
<dbReference type="PANTHER" id="PTHR34384">
    <property type="entry name" value="L-2,3-DIAMINOPROPANOATE--CITRATE LIGASE"/>
    <property type="match status" value="1"/>
</dbReference>
<evidence type="ECO:0000256" key="3">
    <source>
        <dbReference type="SAM" id="MobiDB-lite"/>
    </source>
</evidence>
<dbReference type="InterPro" id="IPR007310">
    <property type="entry name" value="Aerobactin_biosyn_IucA/IucC_N"/>
</dbReference>
<dbReference type="Gene3D" id="6.10.250.3370">
    <property type="match status" value="1"/>
</dbReference>
<sequence>MLMGRGASSPTKGGRYEEKLADELPVKTDELSANTAKNAVRSTRDSSLYSRTESSAENMRISESMAVRSLLNAFLRENGDVVEYPRKLAEAAERGEAFPLSLRLADGDRIRGMIRYASLTGQHLYAEGWMLERDGSVHPLTFDELAGVLVSELALRFHLGADQNTTAVLQRIRRSVSQLSGHLERWMEAGKAGRDVRRLDYITSEQSVFAGHPFHPYPKSSEGMSEPEQERYSPERGVDFALYYFAVHASELCGEWLPGEQSRAFPPEALAPFQQALSDRLGAEAEALYRPLPMHPWQALRLLERPWVRASIQQGKIIPLGPLGPRVFPTSSVRTVWEPQSGCGWKLPLEVRITNLIRVNTPEQTARTLDAARLTANLGEELAKELPGLLPETGYAGIIAPGEERTDPAFTVLFRPMDFEPAATFVLASVLESWPGEQTPKLAQVITASAQAGGDLAIPDIKHWLERYLRLSMLPLLRVWDRFGISFEAHAQNSLLSLKDGWPSCFYTRDLEGMSVDRELARKAGWVGRAIGEDSPLLYAPDEAWHRTKYYFFVNHLGSLIHALALWQGRSEREGWAVVRSLLLEERERASERLRPYVDELLNGETLPAKANFSSCLANKGDTPLYISIPNPILGERR</sequence>
<proteinExistence type="inferred from homology"/>
<feature type="region of interest" description="Disordered" evidence="3">
    <location>
        <begin position="212"/>
        <end position="231"/>
    </location>
</feature>
<evidence type="ECO:0000256" key="1">
    <source>
        <dbReference type="ARBA" id="ARBA00004924"/>
    </source>
</evidence>
<evidence type="ECO:0000256" key="2">
    <source>
        <dbReference type="ARBA" id="ARBA00007832"/>
    </source>
</evidence>
<comment type="pathway">
    <text evidence="1">Siderophore biosynthesis.</text>
</comment>
<reference evidence="6 7" key="1">
    <citation type="submission" date="2024-09" db="EMBL/GenBank/DDBJ databases">
        <title>Paenibacillus zeirhizospherea sp. nov., isolated from surface of the maize (Zea mays) roots in a horticulture field, Hungary.</title>
        <authorList>
            <person name="Marton D."/>
            <person name="Farkas M."/>
            <person name="Bedics A."/>
            <person name="Toth E."/>
            <person name="Tancsics A."/>
            <person name="Boka K."/>
            <person name="Marati G."/>
            <person name="Kriszt B."/>
            <person name="Cserhati M."/>
        </authorList>
    </citation>
    <scope>NUCLEOTIDE SEQUENCE [LARGE SCALE GENOMIC DNA]</scope>
    <source>
        <strain evidence="6 7">JCM 18446</strain>
    </source>
</reference>